<reference evidence="1 2" key="2">
    <citation type="journal article" date="2013" name="Plant Cell Physiol.">
        <title>Rice Annotation Project Database (RAP-DB): an integrative and interactive database for rice genomics.</title>
        <authorList>
            <person name="Sakai H."/>
            <person name="Lee S.S."/>
            <person name="Tanaka T."/>
            <person name="Numa H."/>
            <person name="Kim J."/>
            <person name="Kawahara Y."/>
            <person name="Wakimoto H."/>
            <person name="Yang C.C."/>
            <person name="Iwamoto M."/>
            <person name="Abe T."/>
            <person name="Yamada Y."/>
            <person name="Muto A."/>
            <person name="Inokuchi H."/>
            <person name="Ikemura T."/>
            <person name="Matsumoto T."/>
            <person name="Sasaki T."/>
            <person name="Itoh T."/>
        </authorList>
    </citation>
    <scope>NUCLEOTIDE SEQUENCE [LARGE SCALE GENOMIC DNA]</scope>
    <source>
        <strain evidence="2">cv. Nipponbare</strain>
    </source>
</reference>
<dbReference type="AlphaFoldDB" id="A0A0P0Y422"/>
<dbReference type="PaxDb" id="39947-A0A0P0Y422"/>
<reference evidence="1 2" key="3">
    <citation type="journal article" date="2013" name="Rice">
        <title>Improvement of the Oryza sativa Nipponbare reference genome using next generation sequence and optical map data.</title>
        <authorList>
            <person name="Kawahara Y."/>
            <person name="de la Bastide M."/>
            <person name="Hamilton J.P."/>
            <person name="Kanamori H."/>
            <person name="McCombie W.R."/>
            <person name="Ouyang S."/>
            <person name="Schwartz D.C."/>
            <person name="Tanaka T."/>
            <person name="Wu J."/>
            <person name="Zhou S."/>
            <person name="Childs K.L."/>
            <person name="Davidson R.M."/>
            <person name="Lin H."/>
            <person name="Quesada-Ocampo L."/>
            <person name="Vaillancourt B."/>
            <person name="Sakai H."/>
            <person name="Lee S.S."/>
            <person name="Kim J."/>
            <person name="Numa H."/>
            <person name="Itoh T."/>
            <person name="Buell C.R."/>
            <person name="Matsumoto T."/>
        </authorList>
    </citation>
    <scope>NUCLEOTIDE SEQUENCE [LARGE SCALE GENOMIC DNA]</scope>
    <source>
        <strain evidence="2">cv. Nipponbare</strain>
    </source>
</reference>
<proteinExistence type="predicted"/>
<dbReference type="InParanoid" id="A0A0P0Y422"/>
<reference evidence="2" key="1">
    <citation type="journal article" date="2005" name="Nature">
        <title>The map-based sequence of the rice genome.</title>
        <authorList>
            <consortium name="International rice genome sequencing project (IRGSP)"/>
            <person name="Matsumoto T."/>
            <person name="Wu J."/>
            <person name="Kanamori H."/>
            <person name="Katayose Y."/>
            <person name="Fujisawa M."/>
            <person name="Namiki N."/>
            <person name="Mizuno H."/>
            <person name="Yamamoto K."/>
            <person name="Antonio B.A."/>
            <person name="Baba T."/>
            <person name="Sakata K."/>
            <person name="Nagamura Y."/>
            <person name="Aoki H."/>
            <person name="Arikawa K."/>
            <person name="Arita K."/>
            <person name="Bito T."/>
            <person name="Chiden Y."/>
            <person name="Fujitsuka N."/>
            <person name="Fukunaka R."/>
            <person name="Hamada M."/>
            <person name="Harada C."/>
            <person name="Hayashi A."/>
            <person name="Hijishita S."/>
            <person name="Honda M."/>
            <person name="Hosokawa S."/>
            <person name="Ichikawa Y."/>
            <person name="Idonuma A."/>
            <person name="Iijima M."/>
            <person name="Ikeda M."/>
            <person name="Ikeno M."/>
            <person name="Ito K."/>
            <person name="Ito S."/>
            <person name="Ito T."/>
            <person name="Ito Y."/>
            <person name="Ito Y."/>
            <person name="Iwabuchi A."/>
            <person name="Kamiya K."/>
            <person name="Karasawa W."/>
            <person name="Kurita K."/>
            <person name="Katagiri S."/>
            <person name="Kikuta A."/>
            <person name="Kobayashi H."/>
            <person name="Kobayashi N."/>
            <person name="Machita K."/>
            <person name="Maehara T."/>
            <person name="Masukawa M."/>
            <person name="Mizubayashi T."/>
            <person name="Mukai Y."/>
            <person name="Nagasaki H."/>
            <person name="Nagata Y."/>
            <person name="Naito S."/>
            <person name="Nakashima M."/>
            <person name="Nakama Y."/>
            <person name="Nakamichi Y."/>
            <person name="Nakamura M."/>
            <person name="Meguro A."/>
            <person name="Negishi M."/>
            <person name="Ohta I."/>
            <person name="Ohta T."/>
            <person name="Okamoto M."/>
            <person name="Ono N."/>
            <person name="Saji S."/>
            <person name="Sakaguchi M."/>
            <person name="Sakai K."/>
            <person name="Shibata M."/>
            <person name="Shimokawa T."/>
            <person name="Song J."/>
            <person name="Takazaki Y."/>
            <person name="Terasawa K."/>
            <person name="Tsugane M."/>
            <person name="Tsuji K."/>
            <person name="Ueda S."/>
            <person name="Waki K."/>
            <person name="Yamagata H."/>
            <person name="Yamamoto M."/>
            <person name="Yamamoto S."/>
            <person name="Yamane H."/>
            <person name="Yoshiki S."/>
            <person name="Yoshihara R."/>
            <person name="Yukawa K."/>
            <person name="Zhong H."/>
            <person name="Yano M."/>
            <person name="Yuan Q."/>
            <person name="Ouyang S."/>
            <person name="Liu J."/>
            <person name="Jones K.M."/>
            <person name="Gansberger K."/>
            <person name="Moffat K."/>
            <person name="Hill J."/>
            <person name="Bera J."/>
            <person name="Fadrosh D."/>
            <person name="Jin S."/>
            <person name="Johri S."/>
            <person name="Kim M."/>
            <person name="Overton L."/>
            <person name="Reardon M."/>
            <person name="Tsitrin T."/>
            <person name="Vuong H."/>
            <person name="Weaver B."/>
            <person name="Ciecko A."/>
            <person name="Tallon L."/>
            <person name="Jackson J."/>
            <person name="Pai G."/>
            <person name="Aken S.V."/>
            <person name="Utterback T."/>
            <person name="Reidmuller S."/>
            <person name="Feldblyum T."/>
            <person name="Hsiao J."/>
            <person name="Zismann V."/>
            <person name="Iobst S."/>
            <person name="de Vazeille A.R."/>
            <person name="Buell C.R."/>
            <person name="Ying K."/>
            <person name="Li Y."/>
            <person name="Lu T."/>
            <person name="Huang Y."/>
            <person name="Zhao Q."/>
            <person name="Feng Q."/>
            <person name="Zhang L."/>
            <person name="Zhu J."/>
            <person name="Weng Q."/>
            <person name="Mu J."/>
            <person name="Lu Y."/>
            <person name="Fan D."/>
            <person name="Liu Y."/>
            <person name="Guan J."/>
            <person name="Zhang Y."/>
            <person name="Yu S."/>
            <person name="Liu X."/>
            <person name="Zhang Y."/>
            <person name="Hong G."/>
            <person name="Han B."/>
            <person name="Choisne N."/>
            <person name="Demange N."/>
            <person name="Orjeda G."/>
            <person name="Samain S."/>
            <person name="Cattolico L."/>
            <person name="Pelletier E."/>
            <person name="Couloux A."/>
            <person name="Segurens B."/>
            <person name="Wincker P."/>
            <person name="D'Hont A."/>
            <person name="Scarpelli C."/>
            <person name="Weissenbach J."/>
            <person name="Salanoubat M."/>
            <person name="Quetier F."/>
            <person name="Yu Y."/>
            <person name="Kim H.R."/>
            <person name="Rambo T."/>
            <person name="Currie J."/>
            <person name="Collura K."/>
            <person name="Luo M."/>
            <person name="Yang T."/>
            <person name="Ammiraju J.S.S."/>
            <person name="Engler F."/>
            <person name="Soderlund C."/>
            <person name="Wing R.A."/>
            <person name="Palmer L.E."/>
            <person name="de la Bastide M."/>
            <person name="Spiegel L."/>
            <person name="Nascimento L."/>
            <person name="Zutavern T."/>
            <person name="O'Shaughnessy A."/>
            <person name="Dike S."/>
            <person name="Dedhia N."/>
            <person name="Preston R."/>
            <person name="Balija V."/>
            <person name="McCombie W.R."/>
            <person name="Chow T."/>
            <person name="Chen H."/>
            <person name="Chung M."/>
            <person name="Chen C."/>
            <person name="Shaw J."/>
            <person name="Wu H."/>
            <person name="Hsiao K."/>
            <person name="Chao Y."/>
            <person name="Chu M."/>
            <person name="Cheng C."/>
            <person name="Hour A."/>
            <person name="Lee P."/>
            <person name="Lin S."/>
            <person name="Lin Y."/>
            <person name="Liou J."/>
            <person name="Liu S."/>
            <person name="Hsing Y."/>
            <person name="Raghuvanshi S."/>
            <person name="Mohanty A."/>
            <person name="Bharti A.K."/>
            <person name="Gaur A."/>
            <person name="Gupta V."/>
            <person name="Kumar D."/>
            <person name="Ravi V."/>
            <person name="Vij S."/>
            <person name="Kapur A."/>
            <person name="Khurana P."/>
            <person name="Khurana P."/>
            <person name="Khurana J.P."/>
            <person name="Tyagi A.K."/>
            <person name="Gaikwad K."/>
            <person name="Singh A."/>
            <person name="Dalal V."/>
            <person name="Srivastava S."/>
            <person name="Dixit A."/>
            <person name="Pal A.K."/>
            <person name="Ghazi I.A."/>
            <person name="Yadav M."/>
            <person name="Pandit A."/>
            <person name="Bhargava A."/>
            <person name="Sureshbabu K."/>
            <person name="Batra K."/>
            <person name="Sharma T.R."/>
            <person name="Mohapatra T."/>
            <person name="Singh N.K."/>
            <person name="Messing J."/>
            <person name="Nelson A.B."/>
            <person name="Fuks G."/>
            <person name="Kavchok S."/>
            <person name="Keizer G."/>
            <person name="Linton E."/>
            <person name="Llaca V."/>
            <person name="Song R."/>
            <person name="Tanyolac B."/>
            <person name="Young S."/>
            <person name="Ho-Il K."/>
            <person name="Hahn J.H."/>
            <person name="Sangsakoo G."/>
            <person name="Vanavichit A."/>
            <person name="de Mattos Luiz.A.T."/>
            <person name="Zimmer P.D."/>
            <person name="Malone G."/>
            <person name="Dellagostin O."/>
            <person name="de Oliveira A.C."/>
            <person name="Bevan M."/>
            <person name="Bancroft I."/>
            <person name="Minx P."/>
            <person name="Cordum H."/>
            <person name="Wilson R."/>
            <person name="Cheng Z."/>
            <person name="Jin W."/>
            <person name="Jiang J."/>
            <person name="Leong S.A."/>
            <person name="Iwama H."/>
            <person name="Gojobori T."/>
            <person name="Itoh T."/>
            <person name="Niimura Y."/>
            <person name="Fujii Y."/>
            <person name="Habara T."/>
            <person name="Sakai H."/>
            <person name="Sato Y."/>
            <person name="Wilson G."/>
            <person name="Kumar K."/>
            <person name="McCouch S."/>
            <person name="Juretic N."/>
            <person name="Hoen D."/>
            <person name="Wright S."/>
            <person name="Bruskiewich R."/>
            <person name="Bureau T."/>
            <person name="Miyao A."/>
            <person name="Hirochika H."/>
            <person name="Nishikawa T."/>
            <person name="Kadowaki K."/>
            <person name="Sugiura M."/>
            <person name="Burr B."/>
            <person name="Sasaki T."/>
        </authorList>
    </citation>
    <scope>NUCLEOTIDE SEQUENCE [LARGE SCALE GENOMIC DNA]</scope>
    <source>
        <strain evidence="2">cv. Nipponbare</strain>
    </source>
</reference>
<name>A0A0P0Y422_ORYSJ</name>
<protein>
    <submittedName>
        <fullName evidence="1">Os11g0599100 protein</fullName>
    </submittedName>
</protein>
<keyword evidence="2" id="KW-1185">Reference proteome</keyword>
<evidence type="ECO:0000313" key="2">
    <source>
        <dbReference type="Proteomes" id="UP000059680"/>
    </source>
</evidence>
<sequence length="78" mass="8722">MVTCNNKPNLTLKLCYDTVLPGKFVDDLYLMTSKNRTSGWSVQSLKRSSNCSQESFVCTELTSSESQRGYQNQEASDG</sequence>
<evidence type="ECO:0000313" key="1">
    <source>
        <dbReference type="EMBL" id="BAT14740.1"/>
    </source>
</evidence>
<dbReference type="Gramene" id="Os11t0599100-01">
    <property type="protein sequence ID" value="Os11t0599100-01"/>
    <property type="gene ID" value="Os11g0599100"/>
</dbReference>
<dbReference type="EMBL" id="AP014967">
    <property type="protein sequence ID" value="BAT14740.1"/>
    <property type="molecule type" value="Genomic_DNA"/>
</dbReference>
<accession>A0A0P0Y422</accession>
<gene>
    <name evidence="1" type="ordered locus">Os11g0599100</name>
    <name evidence="1" type="ORF">OSNPB_110599100</name>
</gene>
<organism evidence="1 2">
    <name type="scientific">Oryza sativa subsp. japonica</name>
    <name type="common">Rice</name>
    <dbReference type="NCBI Taxonomy" id="39947"/>
    <lineage>
        <taxon>Eukaryota</taxon>
        <taxon>Viridiplantae</taxon>
        <taxon>Streptophyta</taxon>
        <taxon>Embryophyta</taxon>
        <taxon>Tracheophyta</taxon>
        <taxon>Spermatophyta</taxon>
        <taxon>Magnoliopsida</taxon>
        <taxon>Liliopsida</taxon>
        <taxon>Poales</taxon>
        <taxon>Poaceae</taxon>
        <taxon>BOP clade</taxon>
        <taxon>Oryzoideae</taxon>
        <taxon>Oryzeae</taxon>
        <taxon>Oryzinae</taxon>
        <taxon>Oryza</taxon>
        <taxon>Oryza sativa</taxon>
    </lineage>
</organism>
<dbReference type="Proteomes" id="UP000059680">
    <property type="component" value="Chromosome 11"/>
</dbReference>
<feature type="non-terminal residue" evidence="1">
    <location>
        <position position="78"/>
    </location>
</feature>